<dbReference type="Pfam" id="PF00717">
    <property type="entry name" value="Peptidase_S24"/>
    <property type="match status" value="1"/>
</dbReference>
<keyword evidence="10" id="KW-1185">Reference proteome</keyword>
<evidence type="ECO:0000256" key="7">
    <source>
        <dbReference type="RuleBase" id="RU003991"/>
    </source>
</evidence>
<dbReference type="Gene3D" id="2.10.109.10">
    <property type="entry name" value="Umud Fragment, subunit A"/>
    <property type="match status" value="1"/>
</dbReference>
<dbReference type="InterPro" id="IPR050077">
    <property type="entry name" value="LexA_repressor"/>
</dbReference>
<dbReference type="PANTHER" id="PTHR33516:SF2">
    <property type="entry name" value="LEXA REPRESSOR-RELATED"/>
    <property type="match status" value="1"/>
</dbReference>
<keyword evidence="6" id="KW-0742">SOS response</keyword>
<dbReference type="EMBL" id="JACHGJ010000005">
    <property type="protein sequence ID" value="MBB6481038.1"/>
    <property type="molecule type" value="Genomic_DNA"/>
</dbReference>
<dbReference type="PANTHER" id="PTHR33516">
    <property type="entry name" value="LEXA REPRESSOR"/>
    <property type="match status" value="1"/>
</dbReference>
<dbReference type="RefSeq" id="WP_184747284.1">
    <property type="nucleotide sequence ID" value="NZ_JACHGJ010000005.1"/>
</dbReference>
<accession>A0A841REJ3</accession>
<evidence type="ECO:0000256" key="4">
    <source>
        <dbReference type="ARBA" id="ARBA00022813"/>
    </source>
</evidence>
<dbReference type="SUPFAM" id="SSF51306">
    <property type="entry name" value="LexA/Signal peptidase"/>
    <property type="match status" value="1"/>
</dbReference>
<keyword evidence="4 7" id="KW-0068">Autocatalytic cleavage</keyword>
<dbReference type="GO" id="GO:0009432">
    <property type="term" value="P:SOS response"/>
    <property type="evidence" value="ECO:0007669"/>
    <property type="project" value="UniProtKB-KW"/>
</dbReference>
<proteinExistence type="inferred from homology"/>
<feature type="domain" description="Peptidase S24/S26A/S26B/S26C" evidence="8">
    <location>
        <begin position="18"/>
        <end position="134"/>
    </location>
</feature>
<evidence type="ECO:0000259" key="8">
    <source>
        <dbReference type="Pfam" id="PF00717"/>
    </source>
</evidence>
<evidence type="ECO:0000313" key="9">
    <source>
        <dbReference type="EMBL" id="MBB6481038.1"/>
    </source>
</evidence>
<comment type="caution">
    <text evidence="9">The sequence shown here is derived from an EMBL/GenBank/DDBJ whole genome shotgun (WGS) entry which is preliminary data.</text>
</comment>
<keyword evidence="5" id="KW-0234">DNA repair</keyword>
<dbReference type="Proteomes" id="UP000587760">
    <property type="component" value="Unassembled WGS sequence"/>
</dbReference>
<dbReference type="GO" id="GO:0016787">
    <property type="term" value="F:hydrolase activity"/>
    <property type="evidence" value="ECO:0007669"/>
    <property type="project" value="UniProtKB-KW"/>
</dbReference>
<dbReference type="InterPro" id="IPR036286">
    <property type="entry name" value="LexA/Signal_pep-like_sf"/>
</dbReference>
<dbReference type="AlphaFoldDB" id="A0A841REJ3"/>
<dbReference type="InterPro" id="IPR039418">
    <property type="entry name" value="LexA-like"/>
</dbReference>
<name>A0A841REJ3_9SPIO</name>
<keyword evidence="2" id="KW-0227">DNA damage</keyword>
<dbReference type="InterPro" id="IPR006197">
    <property type="entry name" value="Peptidase_S24_LexA"/>
</dbReference>
<gene>
    <name evidence="9" type="ORF">HNR50_002711</name>
</gene>
<evidence type="ECO:0000256" key="6">
    <source>
        <dbReference type="ARBA" id="ARBA00023236"/>
    </source>
</evidence>
<keyword evidence="3 7" id="KW-0378">Hydrolase</keyword>
<sequence>MISFIFSPVQIAPVVEVPLFCDLIKAGFPSPADDYSDSSLDFNEYLIKNRASTFIVRVQGDSMIGAGIDTGDLLVVDRSIRPETGRIVIAVVDGEFTVKRLHRELGRWCLLPENPDYPVIEIGDETDFQVWGVVTHAIHSFL</sequence>
<evidence type="ECO:0000256" key="1">
    <source>
        <dbReference type="ARBA" id="ARBA00007484"/>
    </source>
</evidence>
<dbReference type="GO" id="GO:0006281">
    <property type="term" value="P:DNA repair"/>
    <property type="evidence" value="ECO:0007669"/>
    <property type="project" value="UniProtKB-KW"/>
</dbReference>
<evidence type="ECO:0000313" key="10">
    <source>
        <dbReference type="Proteomes" id="UP000587760"/>
    </source>
</evidence>
<dbReference type="GO" id="GO:0003677">
    <property type="term" value="F:DNA binding"/>
    <property type="evidence" value="ECO:0007669"/>
    <property type="project" value="InterPro"/>
</dbReference>
<evidence type="ECO:0000256" key="3">
    <source>
        <dbReference type="ARBA" id="ARBA00022801"/>
    </source>
</evidence>
<dbReference type="PRINTS" id="PR00726">
    <property type="entry name" value="LEXASERPTASE"/>
</dbReference>
<dbReference type="EC" id="3.4.21.-" evidence="9"/>
<dbReference type="InterPro" id="IPR015927">
    <property type="entry name" value="Peptidase_S24_S26A/B/C"/>
</dbReference>
<protein>
    <submittedName>
        <fullName evidence="9">DNA polymerase V</fullName>
        <ecNumber evidence="9">3.4.21.-</ecNumber>
    </submittedName>
</protein>
<dbReference type="GO" id="GO:0006355">
    <property type="term" value="P:regulation of DNA-templated transcription"/>
    <property type="evidence" value="ECO:0007669"/>
    <property type="project" value="InterPro"/>
</dbReference>
<evidence type="ECO:0000256" key="5">
    <source>
        <dbReference type="ARBA" id="ARBA00023204"/>
    </source>
</evidence>
<evidence type="ECO:0000256" key="2">
    <source>
        <dbReference type="ARBA" id="ARBA00022763"/>
    </source>
</evidence>
<dbReference type="NCBIfam" id="NF007621">
    <property type="entry name" value="PRK10276.1"/>
    <property type="match status" value="1"/>
</dbReference>
<organism evidence="9 10">
    <name type="scientific">Spirochaeta isovalerica</name>
    <dbReference type="NCBI Taxonomy" id="150"/>
    <lineage>
        <taxon>Bacteria</taxon>
        <taxon>Pseudomonadati</taxon>
        <taxon>Spirochaetota</taxon>
        <taxon>Spirochaetia</taxon>
        <taxon>Spirochaetales</taxon>
        <taxon>Spirochaetaceae</taxon>
        <taxon>Spirochaeta</taxon>
    </lineage>
</organism>
<dbReference type="CDD" id="cd06529">
    <property type="entry name" value="S24_LexA-like"/>
    <property type="match status" value="1"/>
</dbReference>
<comment type="similarity">
    <text evidence="1 7">Belongs to the peptidase S24 family.</text>
</comment>
<reference evidence="9 10" key="1">
    <citation type="submission" date="2020-08" db="EMBL/GenBank/DDBJ databases">
        <title>Genomic Encyclopedia of Type Strains, Phase IV (KMG-IV): sequencing the most valuable type-strain genomes for metagenomic binning, comparative biology and taxonomic classification.</title>
        <authorList>
            <person name="Goeker M."/>
        </authorList>
    </citation>
    <scope>NUCLEOTIDE SEQUENCE [LARGE SCALE GENOMIC DNA]</scope>
    <source>
        <strain evidence="9 10">DSM 2461</strain>
    </source>
</reference>